<organism evidence="1 2">
    <name type="scientific">Galendromus occidentalis</name>
    <name type="common">western predatory mite</name>
    <dbReference type="NCBI Taxonomy" id="34638"/>
    <lineage>
        <taxon>Eukaryota</taxon>
        <taxon>Metazoa</taxon>
        <taxon>Ecdysozoa</taxon>
        <taxon>Arthropoda</taxon>
        <taxon>Chelicerata</taxon>
        <taxon>Arachnida</taxon>
        <taxon>Acari</taxon>
        <taxon>Parasitiformes</taxon>
        <taxon>Mesostigmata</taxon>
        <taxon>Gamasina</taxon>
        <taxon>Phytoseioidea</taxon>
        <taxon>Phytoseiidae</taxon>
        <taxon>Typhlodrominae</taxon>
        <taxon>Galendromus</taxon>
    </lineage>
</organism>
<name>A0AAJ6QTQ7_9ACAR</name>
<dbReference type="AlphaFoldDB" id="A0AAJ6QTQ7"/>
<sequence>MSATQLLYSHTRPGRILLLKAFSASQVVCWTYMGYATYDIYATKKSLKKTKLDPDASAVYKVTNFIGQSSVTKVVSWLAVGIGFAMSAASGMLARQTVKSVHLVNRNRIIMSTYGFPWERNFTVPVSEIQSVRPQASPHYLRLRVHGEPIPYIIDRDGSFPLPKLFHAAVAPSHSV</sequence>
<reference evidence="2" key="1">
    <citation type="submission" date="2025-08" db="UniProtKB">
        <authorList>
            <consortium name="RefSeq"/>
        </authorList>
    </citation>
    <scope>IDENTIFICATION</scope>
</reference>
<proteinExistence type="predicted"/>
<dbReference type="KEGG" id="goe:100906212"/>
<dbReference type="PANTHER" id="PTHR14549">
    <property type="entry name" value="TRANSMEMBRANE PROTEIN 223"/>
    <property type="match status" value="1"/>
</dbReference>
<protein>
    <submittedName>
        <fullName evidence="2">Uncharacterized protein LOC100906212</fullName>
    </submittedName>
</protein>
<gene>
    <name evidence="2" type="primary">LOC100906212</name>
</gene>
<dbReference type="GeneID" id="100906212"/>
<dbReference type="Pfam" id="PF06979">
    <property type="entry name" value="TMEM70"/>
    <property type="match status" value="1"/>
</dbReference>
<accession>A0AAJ6QTQ7</accession>
<dbReference type="InterPro" id="IPR045325">
    <property type="entry name" value="TMEM70/TMEM186/TMEM223"/>
</dbReference>
<dbReference type="Proteomes" id="UP000694867">
    <property type="component" value="Unplaced"/>
</dbReference>
<dbReference type="GO" id="GO:0005739">
    <property type="term" value="C:mitochondrion"/>
    <property type="evidence" value="ECO:0007669"/>
    <property type="project" value="TreeGrafter"/>
</dbReference>
<dbReference type="RefSeq" id="XP_003743588.1">
    <property type="nucleotide sequence ID" value="XM_003743540.2"/>
</dbReference>
<dbReference type="InterPro" id="IPR026100">
    <property type="entry name" value="Tmem223"/>
</dbReference>
<evidence type="ECO:0000313" key="2">
    <source>
        <dbReference type="RefSeq" id="XP_003743588.1"/>
    </source>
</evidence>
<evidence type="ECO:0000313" key="1">
    <source>
        <dbReference type="Proteomes" id="UP000694867"/>
    </source>
</evidence>
<keyword evidence="1" id="KW-1185">Reference proteome</keyword>
<dbReference type="PANTHER" id="PTHR14549:SF2">
    <property type="entry name" value="TRANSMEMBRANE PROTEIN 223"/>
    <property type="match status" value="1"/>
</dbReference>